<sequence>MFEHEYEELQDIARELTNILIRRGAYNAKTIINEVNIAIKAIEKAHSTVKYENYSREEILNRRRYNFFVDCVNSMAEHYGHSMKDIISDARMLAENIYGKFPE</sequence>
<protein>
    <submittedName>
        <fullName evidence="1">Uncharacterized protein</fullName>
    </submittedName>
</protein>
<dbReference type="Proteomes" id="UP000223392">
    <property type="component" value="Segment"/>
</dbReference>
<proteinExistence type="predicted"/>
<gene>
    <name evidence="1" type="ORF">ECD7_00249</name>
</gene>
<name>A0A220NTT0_9CAUD</name>
<keyword evidence="2" id="KW-1185">Reference proteome</keyword>
<accession>A0A220NTT0</accession>
<evidence type="ECO:0000313" key="2">
    <source>
        <dbReference type="Proteomes" id="UP000223392"/>
    </source>
</evidence>
<organism evidence="1 2">
    <name type="scientific">Escherichia phage ECD7</name>
    <dbReference type="NCBI Taxonomy" id="1981499"/>
    <lineage>
        <taxon>Viruses</taxon>
        <taxon>Duplodnaviria</taxon>
        <taxon>Heunggongvirae</taxon>
        <taxon>Uroviricota</taxon>
        <taxon>Caudoviricetes</taxon>
        <taxon>Pantevenvirales</taxon>
        <taxon>Straboviridae</taxon>
        <taxon>Krischvirus</taxon>
        <taxon>Krischvirus ecd7</taxon>
    </lineage>
</organism>
<evidence type="ECO:0000313" key="1">
    <source>
        <dbReference type="EMBL" id="ASJ80341.1"/>
    </source>
</evidence>
<reference evidence="1 2" key="1">
    <citation type="journal article" date="2015" name="Bacteriophage">
        <title>A small-scale experiment of using phage-based probiotic dietary supplement for prevention of E. coli traveler's diarrhea.</title>
        <authorList>
            <person name="Aleshkin A.V."/>
            <person name="Rubalskii E.O."/>
            <person name="Volozhantsev N.V."/>
            <person name="Verevkin V.V."/>
            <person name="Svetoch E.A."/>
            <person name="Kiseleva I.A."/>
            <person name="Bochkareva S.S."/>
            <person name="Borisova O.Y."/>
            <person name="Popova A.V."/>
            <person name="Bogun A.G."/>
            <person name="Afanas'ev S.S."/>
        </authorList>
    </citation>
    <scope>NUCLEOTIDE SEQUENCE [LARGE SCALE GENOMIC DNA]</scope>
</reference>
<dbReference type="EMBL" id="KY683735">
    <property type="protein sequence ID" value="ASJ80341.1"/>
    <property type="molecule type" value="Genomic_DNA"/>
</dbReference>